<name>A0ABU0JJB2_9HYPH</name>
<dbReference type="InterPro" id="IPR006076">
    <property type="entry name" value="FAD-dep_OxRdtase"/>
</dbReference>
<proteinExistence type="predicted"/>
<dbReference type="EC" id="1.4.99.6" evidence="3"/>
<accession>A0ABU0JJB2</accession>
<gene>
    <name evidence="3" type="ORF">QO011_007412</name>
</gene>
<sequence>MSAAETGTADVLVVGGGIAGAGAAYELAALGSVILLERESQCGIHATGRSAASFTENYGNGVIRRLAMASRAFLTDPPAGFCDHPLLSPRGMLTIARADQVALLALELERARALVPTIVAIDPAEAIARAPVLRPDYVAGAILEPDARDLDVNGLHQGFLRAARARGARILVKAEVEAIAREGGRWSVTTPAGRFSAPIVVNAAGAWADAVAELAGVPALGLVPKRRTAFNIPVPAGMDIAGWPLVNDVGEEFYFKPDAGQLFVSPADATPSPPMDAYPDDLDVAIGADRLERATVLTVGRVSHAWAGLRTFAADGSPVVGPDEAAEGFFWLAGQGGYGIKTSPALSRACAALIRDRRLPDDLTALGLSLSDLSPGRLRRGGPASPQPDLTP</sequence>
<keyword evidence="4" id="KW-1185">Reference proteome</keyword>
<protein>
    <submittedName>
        <fullName evidence="3">D-arginine dehydrogenase</fullName>
        <ecNumber evidence="3">1.4.99.6</ecNumber>
    </submittedName>
</protein>
<dbReference type="Proteomes" id="UP001242480">
    <property type="component" value="Unassembled WGS sequence"/>
</dbReference>
<dbReference type="SUPFAM" id="SSF51905">
    <property type="entry name" value="FAD/NAD(P)-binding domain"/>
    <property type="match status" value="1"/>
</dbReference>
<keyword evidence="1 3" id="KW-0560">Oxidoreductase</keyword>
<dbReference type="Pfam" id="PF01266">
    <property type="entry name" value="DAO"/>
    <property type="match status" value="1"/>
</dbReference>
<evidence type="ECO:0000259" key="2">
    <source>
        <dbReference type="Pfam" id="PF01266"/>
    </source>
</evidence>
<feature type="domain" description="FAD dependent oxidoreductase" evidence="2">
    <location>
        <begin position="10"/>
        <end position="353"/>
    </location>
</feature>
<dbReference type="PANTHER" id="PTHR13847:SF287">
    <property type="entry name" value="FAD-DEPENDENT OXIDOREDUCTASE DOMAIN-CONTAINING PROTEIN 1"/>
    <property type="match status" value="1"/>
</dbReference>
<reference evidence="3 4" key="1">
    <citation type="submission" date="2023-07" db="EMBL/GenBank/DDBJ databases">
        <title>Genomic Encyclopedia of Type Strains, Phase IV (KMG-IV): sequencing the most valuable type-strain genomes for metagenomic binning, comparative biology and taxonomic classification.</title>
        <authorList>
            <person name="Goeker M."/>
        </authorList>
    </citation>
    <scope>NUCLEOTIDE SEQUENCE [LARGE SCALE GENOMIC DNA]</scope>
    <source>
        <strain evidence="3 4">DSM 19619</strain>
    </source>
</reference>
<evidence type="ECO:0000256" key="1">
    <source>
        <dbReference type="ARBA" id="ARBA00023002"/>
    </source>
</evidence>
<dbReference type="PANTHER" id="PTHR13847">
    <property type="entry name" value="SARCOSINE DEHYDROGENASE-RELATED"/>
    <property type="match status" value="1"/>
</dbReference>
<dbReference type="Gene3D" id="3.50.50.60">
    <property type="entry name" value="FAD/NAD(P)-binding domain"/>
    <property type="match status" value="1"/>
</dbReference>
<organism evidence="3 4">
    <name type="scientific">Labrys wisconsinensis</name>
    <dbReference type="NCBI Taxonomy" id="425677"/>
    <lineage>
        <taxon>Bacteria</taxon>
        <taxon>Pseudomonadati</taxon>
        <taxon>Pseudomonadota</taxon>
        <taxon>Alphaproteobacteria</taxon>
        <taxon>Hyphomicrobiales</taxon>
        <taxon>Xanthobacteraceae</taxon>
        <taxon>Labrys</taxon>
    </lineage>
</organism>
<dbReference type="EMBL" id="JAUSVX010000022">
    <property type="protein sequence ID" value="MDQ0474372.1"/>
    <property type="molecule type" value="Genomic_DNA"/>
</dbReference>
<dbReference type="InterPro" id="IPR036188">
    <property type="entry name" value="FAD/NAD-bd_sf"/>
</dbReference>
<dbReference type="RefSeq" id="WP_307283881.1">
    <property type="nucleotide sequence ID" value="NZ_JAUSVX010000022.1"/>
</dbReference>
<dbReference type="Gene3D" id="3.30.9.10">
    <property type="entry name" value="D-Amino Acid Oxidase, subunit A, domain 2"/>
    <property type="match status" value="1"/>
</dbReference>
<comment type="caution">
    <text evidence="3">The sequence shown here is derived from an EMBL/GenBank/DDBJ whole genome shotgun (WGS) entry which is preliminary data.</text>
</comment>
<evidence type="ECO:0000313" key="3">
    <source>
        <dbReference type="EMBL" id="MDQ0474372.1"/>
    </source>
</evidence>
<evidence type="ECO:0000313" key="4">
    <source>
        <dbReference type="Proteomes" id="UP001242480"/>
    </source>
</evidence>
<dbReference type="GO" id="GO:0016491">
    <property type="term" value="F:oxidoreductase activity"/>
    <property type="evidence" value="ECO:0007669"/>
    <property type="project" value="UniProtKB-KW"/>
</dbReference>